<keyword evidence="2 8" id="KW-0813">Transport</keyword>
<evidence type="ECO:0000256" key="8">
    <source>
        <dbReference type="RuleBase" id="RU363032"/>
    </source>
</evidence>
<dbReference type="Gene3D" id="1.10.3720.10">
    <property type="entry name" value="MetI-like"/>
    <property type="match status" value="2"/>
</dbReference>
<dbReference type="InterPro" id="IPR000515">
    <property type="entry name" value="MetI-like"/>
</dbReference>
<evidence type="ECO:0000256" key="6">
    <source>
        <dbReference type="ARBA" id="ARBA00022989"/>
    </source>
</evidence>
<accession>A0ABV9SV57</accession>
<reference evidence="11" key="1">
    <citation type="journal article" date="2019" name="Int. J. Syst. Evol. Microbiol.">
        <title>The Global Catalogue of Microorganisms (GCM) 10K type strain sequencing project: providing services to taxonomists for standard genome sequencing and annotation.</title>
        <authorList>
            <consortium name="The Broad Institute Genomics Platform"/>
            <consortium name="The Broad Institute Genome Sequencing Center for Infectious Disease"/>
            <person name="Wu L."/>
            <person name="Ma J."/>
        </authorList>
    </citation>
    <scope>NUCLEOTIDE SEQUENCE [LARGE SCALE GENOMIC DNA]</scope>
    <source>
        <strain evidence="11">CGMCC 4.7466</strain>
    </source>
</reference>
<feature type="domain" description="ABC transmembrane type-1" evidence="9">
    <location>
        <begin position="56"/>
        <end position="259"/>
    </location>
</feature>
<evidence type="ECO:0000256" key="1">
    <source>
        <dbReference type="ARBA" id="ARBA00004429"/>
    </source>
</evidence>
<feature type="transmembrane region" description="Helical" evidence="8">
    <location>
        <begin position="329"/>
        <end position="355"/>
    </location>
</feature>
<feature type="transmembrane region" description="Helical" evidence="8">
    <location>
        <begin position="513"/>
        <end position="535"/>
    </location>
</feature>
<evidence type="ECO:0000259" key="9">
    <source>
        <dbReference type="PROSITE" id="PS50928"/>
    </source>
</evidence>
<dbReference type="PANTHER" id="PTHR43357">
    <property type="entry name" value="INNER MEMBRANE ABC TRANSPORTER PERMEASE PROTEIN YDCV"/>
    <property type="match status" value="1"/>
</dbReference>
<keyword evidence="3" id="KW-1003">Cell membrane</keyword>
<dbReference type="PROSITE" id="PS50928">
    <property type="entry name" value="ABC_TM1"/>
    <property type="match status" value="2"/>
</dbReference>
<comment type="similarity">
    <text evidence="8">Belongs to the binding-protein-dependent transport system permease family.</text>
</comment>
<feature type="transmembrane region" description="Helical" evidence="8">
    <location>
        <begin position="291"/>
        <end position="317"/>
    </location>
</feature>
<organism evidence="10 11">
    <name type="scientific">Negadavirga shengliensis</name>
    <dbReference type="NCBI Taxonomy" id="1389218"/>
    <lineage>
        <taxon>Bacteria</taxon>
        <taxon>Pseudomonadati</taxon>
        <taxon>Bacteroidota</taxon>
        <taxon>Cytophagia</taxon>
        <taxon>Cytophagales</taxon>
        <taxon>Cyclobacteriaceae</taxon>
        <taxon>Negadavirga</taxon>
    </lineage>
</organism>
<dbReference type="Pfam" id="PF00528">
    <property type="entry name" value="BPD_transp_1"/>
    <property type="match status" value="2"/>
</dbReference>
<proteinExistence type="inferred from homology"/>
<feature type="transmembrane region" description="Helical" evidence="8">
    <location>
        <begin position="14"/>
        <end position="37"/>
    </location>
</feature>
<evidence type="ECO:0000256" key="5">
    <source>
        <dbReference type="ARBA" id="ARBA00022692"/>
    </source>
</evidence>
<feature type="transmembrane region" description="Helical" evidence="8">
    <location>
        <begin position="376"/>
        <end position="394"/>
    </location>
</feature>
<evidence type="ECO:0000256" key="2">
    <source>
        <dbReference type="ARBA" id="ARBA00022448"/>
    </source>
</evidence>
<name>A0ABV9SV57_9BACT</name>
<keyword evidence="6 8" id="KW-1133">Transmembrane helix</keyword>
<gene>
    <name evidence="10" type="ORF">ACFPFU_00865</name>
</gene>
<dbReference type="RefSeq" id="WP_377060567.1">
    <property type="nucleotide sequence ID" value="NZ_JBHSJJ010000001.1"/>
</dbReference>
<evidence type="ECO:0000256" key="4">
    <source>
        <dbReference type="ARBA" id="ARBA00022519"/>
    </source>
</evidence>
<dbReference type="Proteomes" id="UP001595818">
    <property type="component" value="Unassembled WGS sequence"/>
</dbReference>
<sequence length="552" mass="61901">MEVSKQNYYWWNRWMTGTILILLLVATPLFSILIKIFEPPGDSWAHLTETLLFEYFKNTILILLGMAFSTLLLGVSTAWLVTNYSFPGRRYFEWLLLLPLGFPAYIMAYTYVGLLDYSGPIQAFLRNSLGISLKGSLIDIMNLPGAVFILSITLFPYVYLLSRASFLQQSKTLQEASALLGSNRWHTFFKVALPMARPAIVGGIALASMEVLNDYGTVKYFGVNTFTTGIFRAWFSMGDVATAIYLAAILMVMVFVILYLEGVQRGNKKYSQCNSMSKPLQRVELSRNKQWLFTGICTFVFMIGFFVPFVQIVQWVFLTYEKVMDWNFLLLVFRSFSLAAGAGLIVVVLSVILLYSLRLSPFKWMRNITKISTLGYAIPGAVIAVGIMIPLLGFDRWLMGNFSPGSVGLLFSGTIFALVFAYVVRFMAVGYNPIDAGFQKIGIHVNEASRLLGTGTWKTLYKVDLPLIKTSLFSGILLVFVDVLKELPLTLILRPFNYQTLATKAFDMATNEMIAESANASLIIILTGIIPIILLNRLIRSKDLTGKEGNSE</sequence>
<keyword evidence="7 8" id="KW-0472">Membrane</keyword>
<feature type="transmembrane region" description="Helical" evidence="8">
    <location>
        <begin position="58"/>
        <end position="82"/>
    </location>
</feature>
<dbReference type="CDD" id="cd06261">
    <property type="entry name" value="TM_PBP2"/>
    <property type="match status" value="2"/>
</dbReference>
<evidence type="ECO:0000313" key="10">
    <source>
        <dbReference type="EMBL" id="MFC4870218.1"/>
    </source>
</evidence>
<dbReference type="EMBL" id="JBHSJJ010000001">
    <property type="protein sequence ID" value="MFC4870218.1"/>
    <property type="molecule type" value="Genomic_DNA"/>
</dbReference>
<dbReference type="SUPFAM" id="SSF161098">
    <property type="entry name" value="MetI-like"/>
    <property type="match status" value="2"/>
</dbReference>
<feature type="transmembrane region" description="Helical" evidence="8">
    <location>
        <begin position="240"/>
        <end position="260"/>
    </location>
</feature>
<feature type="transmembrane region" description="Helical" evidence="8">
    <location>
        <begin position="94"/>
        <end position="115"/>
    </location>
</feature>
<evidence type="ECO:0000313" key="11">
    <source>
        <dbReference type="Proteomes" id="UP001595818"/>
    </source>
</evidence>
<comment type="subcellular location">
    <subcellularLocation>
        <location evidence="1">Cell inner membrane</location>
        <topology evidence="1">Multi-pass membrane protein</topology>
    </subcellularLocation>
    <subcellularLocation>
        <location evidence="8">Cell membrane</location>
        <topology evidence="8">Multi-pass membrane protein</topology>
    </subcellularLocation>
</comment>
<dbReference type="InterPro" id="IPR035906">
    <property type="entry name" value="MetI-like_sf"/>
</dbReference>
<evidence type="ECO:0000256" key="3">
    <source>
        <dbReference type="ARBA" id="ARBA00022475"/>
    </source>
</evidence>
<feature type="transmembrane region" description="Helical" evidence="8">
    <location>
        <begin position="406"/>
        <end position="424"/>
    </location>
</feature>
<feature type="transmembrane region" description="Helical" evidence="8">
    <location>
        <begin position="136"/>
        <end position="159"/>
    </location>
</feature>
<keyword evidence="11" id="KW-1185">Reference proteome</keyword>
<keyword evidence="5 8" id="KW-0812">Transmembrane</keyword>
<dbReference type="PANTHER" id="PTHR43357:SF3">
    <property type="entry name" value="FE(3+)-TRANSPORT SYSTEM PERMEASE PROTEIN FBPB 2"/>
    <property type="match status" value="1"/>
</dbReference>
<keyword evidence="4" id="KW-0997">Cell inner membrane</keyword>
<comment type="caution">
    <text evidence="10">The sequence shown here is derived from an EMBL/GenBank/DDBJ whole genome shotgun (WGS) entry which is preliminary data.</text>
</comment>
<evidence type="ECO:0000256" key="7">
    <source>
        <dbReference type="ARBA" id="ARBA00023136"/>
    </source>
</evidence>
<feature type="transmembrane region" description="Helical" evidence="8">
    <location>
        <begin position="472"/>
        <end position="493"/>
    </location>
</feature>
<protein>
    <submittedName>
        <fullName evidence="10">ABC transporter permease</fullName>
    </submittedName>
</protein>
<feature type="domain" description="ABC transmembrane type-1" evidence="9">
    <location>
        <begin position="332"/>
        <end position="535"/>
    </location>
</feature>